<dbReference type="InterPro" id="IPR012660">
    <property type="entry name" value="YiiD_C"/>
</dbReference>
<evidence type="ECO:0000313" key="3">
    <source>
        <dbReference type="Proteomes" id="UP000290657"/>
    </source>
</evidence>
<dbReference type="Pfam" id="PF09500">
    <property type="entry name" value="YiiD_C"/>
    <property type="match status" value="1"/>
</dbReference>
<dbReference type="AlphaFoldDB" id="A0A4Q0XTV8"/>
<organism evidence="2 3">
    <name type="scientific">Candidatus Marinarcus aquaticus</name>
    <dbReference type="NCBI Taxonomy" id="2044504"/>
    <lineage>
        <taxon>Bacteria</taxon>
        <taxon>Pseudomonadati</taxon>
        <taxon>Campylobacterota</taxon>
        <taxon>Epsilonproteobacteria</taxon>
        <taxon>Campylobacterales</taxon>
        <taxon>Arcobacteraceae</taxon>
        <taxon>Candidatus Marinarcus</taxon>
    </lineage>
</organism>
<keyword evidence="3" id="KW-1185">Reference proteome</keyword>
<evidence type="ECO:0000313" key="2">
    <source>
        <dbReference type="EMBL" id="RXJ60822.1"/>
    </source>
</evidence>
<name>A0A4Q0XTV8_9BACT</name>
<feature type="domain" description="Thioesterase putative" evidence="1">
    <location>
        <begin position="5"/>
        <end position="145"/>
    </location>
</feature>
<dbReference type="Proteomes" id="UP000290657">
    <property type="component" value="Unassembled WGS sequence"/>
</dbReference>
<dbReference type="InterPro" id="IPR029069">
    <property type="entry name" value="HotDog_dom_sf"/>
</dbReference>
<evidence type="ECO:0000259" key="1">
    <source>
        <dbReference type="Pfam" id="PF09500"/>
    </source>
</evidence>
<sequence length="149" mass="16775">MIKLSLQEKLHNEIPMTKLMGLKINEYNAKELITSAPLEINVNDKGTAFGGSLNSIVTISGWSMCQLIAYELGYEKSAIMIYKNSSEFKAPVHSRIMCHVQKPSEEKIDTLKRKLQNKHSGSLTVYAQIIEKGKVCVEFEGIYIIKVKP</sequence>
<dbReference type="RefSeq" id="WP_128994957.1">
    <property type="nucleotide sequence ID" value="NZ_PDKN01000001.1"/>
</dbReference>
<dbReference type="EMBL" id="PDKN01000001">
    <property type="protein sequence ID" value="RXJ60822.1"/>
    <property type="molecule type" value="Genomic_DNA"/>
</dbReference>
<comment type="caution">
    <text evidence="2">The sequence shown here is derived from an EMBL/GenBank/DDBJ whole genome shotgun (WGS) entry which is preliminary data.</text>
</comment>
<dbReference type="Gene3D" id="3.10.129.10">
    <property type="entry name" value="Hotdog Thioesterase"/>
    <property type="match status" value="1"/>
</dbReference>
<protein>
    <submittedName>
        <fullName evidence="2">Thioesterase</fullName>
    </submittedName>
</protein>
<dbReference type="NCBIfam" id="TIGR02447">
    <property type="entry name" value="yiiD_Cterm"/>
    <property type="match status" value="1"/>
</dbReference>
<dbReference type="SUPFAM" id="SSF54637">
    <property type="entry name" value="Thioesterase/thiol ester dehydrase-isomerase"/>
    <property type="match status" value="1"/>
</dbReference>
<gene>
    <name evidence="2" type="ORF">CRV04_02065</name>
</gene>
<reference evidence="2 3" key="1">
    <citation type="submission" date="2017-10" db="EMBL/GenBank/DDBJ databases">
        <title>Genomics of the genus Arcobacter.</title>
        <authorList>
            <person name="Perez-Cataluna A."/>
            <person name="Figueras M.J."/>
        </authorList>
    </citation>
    <scope>NUCLEOTIDE SEQUENCE [LARGE SCALE GENOMIC DNA]</scope>
    <source>
        <strain evidence="2 3">CECT 8987</strain>
    </source>
</reference>
<dbReference type="OrthoDB" id="5344088at2"/>
<proteinExistence type="predicted"/>
<accession>A0A4Q0XTV8</accession>